<comment type="similarity">
    <text evidence="5">Belongs to the TAF10 family.</text>
</comment>
<dbReference type="CDD" id="cd07982">
    <property type="entry name" value="HFD_TAF10"/>
    <property type="match status" value="1"/>
</dbReference>
<dbReference type="PANTHER" id="PTHR21242">
    <property type="entry name" value="TRANSCRIPTION INITIATION FACTOR TFIID SUBUNIT 10"/>
    <property type="match status" value="1"/>
</dbReference>
<dbReference type="STRING" id="698492.A0A0E9NPK1"/>
<feature type="compositionally biased region" description="Acidic residues" evidence="6">
    <location>
        <begin position="105"/>
        <end position="137"/>
    </location>
</feature>
<evidence type="ECO:0000256" key="5">
    <source>
        <dbReference type="ARBA" id="ARBA00025730"/>
    </source>
</evidence>
<dbReference type="GO" id="GO:0000124">
    <property type="term" value="C:SAGA complex"/>
    <property type="evidence" value="ECO:0007669"/>
    <property type="project" value="TreeGrafter"/>
</dbReference>
<dbReference type="Proteomes" id="UP000033140">
    <property type="component" value="Unassembled WGS sequence"/>
</dbReference>
<accession>A0A0E9NPK1</accession>
<evidence type="ECO:0000313" key="8">
    <source>
        <dbReference type="EMBL" id="GAO51601.1"/>
    </source>
</evidence>
<dbReference type="Pfam" id="PF03540">
    <property type="entry name" value="TAF10"/>
    <property type="match status" value="1"/>
</dbReference>
<protein>
    <recommendedName>
        <fullName evidence="10">Transcription initiation factor TFIID subunit 10</fullName>
    </recommendedName>
</protein>
<dbReference type="GO" id="GO:1990841">
    <property type="term" value="F:promoter-specific chromatin binding"/>
    <property type="evidence" value="ECO:0007669"/>
    <property type="project" value="TreeGrafter"/>
</dbReference>
<dbReference type="OMA" id="YPHERRT"/>
<dbReference type="EMBL" id="BACD03000049">
    <property type="protein sequence ID" value="GAO51601.1"/>
    <property type="molecule type" value="Genomic_DNA"/>
</dbReference>
<feature type="region of interest" description="Disordered" evidence="6">
    <location>
        <begin position="64"/>
        <end position="154"/>
    </location>
</feature>
<comment type="subcellular location">
    <subcellularLocation>
        <location evidence="1">Nucleus</location>
    </subcellularLocation>
</comment>
<evidence type="ECO:0000256" key="7">
    <source>
        <dbReference type="SAM" id="SignalP"/>
    </source>
</evidence>
<evidence type="ECO:0000256" key="3">
    <source>
        <dbReference type="ARBA" id="ARBA00023163"/>
    </source>
</evidence>
<dbReference type="InterPro" id="IPR003923">
    <property type="entry name" value="TAF10"/>
</dbReference>
<keyword evidence="3" id="KW-0804">Transcription</keyword>
<evidence type="ECO:0000256" key="1">
    <source>
        <dbReference type="ARBA" id="ARBA00004123"/>
    </source>
</evidence>
<gene>
    <name evidence="8" type="ORF">G7K_5697-t1</name>
</gene>
<evidence type="ECO:0000313" key="9">
    <source>
        <dbReference type="Proteomes" id="UP000033140"/>
    </source>
</evidence>
<keyword evidence="2" id="KW-0805">Transcription regulation</keyword>
<reference evidence="8 9" key="1">
    <citation type="journal article" date="2011" name="J. Gen. Appl. Microbiol.">
        <title>Draft genome sequencing of the enigmatic yeast Saitoella complicata.</title>
        <authorList>
            <person name="Nishida H."/>
            <person name="Hamamoto M."/>
            <person name="Sugiyama J."/>
        </authorList>
    </citation>
    <scope>NUCLEOTIDE SEQUENCE [LARGE SCALE GENOMIC DNA]</scope>
    <source>
        <strain evidence="8 9">NRRL Y-17804</strain>
    </source>
</reference>
<dbReference type="GO" id="GO:0016251">
    <property type="term" value="F:RNA polymerase II general transcription initiation factor activity"/>
    <property type="evidence" value="ECO:0007669"/>
    <property type="project" value="TreeGrafter"/>
</dbReference>
<evidence type="ECO:0000256" key="4">
    <source>
        <dbReference type="ARBA" id="ARBA00023242"/>
    </source>
</evidence>
<reference evidence="8 9" key="3">
    <citation type="journal article" date="2015" name="Genome Announc.">
        <title>Draft Genome Sequence of the Archiascomycetous Yeast Saitoella complicata.</title>
        <authorList>
            <person name="Yamauchi K."/>
            <person name="Kondo S."/>
            <person name="Hamamoto M."/>
            <person name="Takahashi Y."/>
            <person name="Ogura Y."/>
            <person name="Hayashi T."/>
            <person name="Nishida H."/>
        </authorList>
    </citation>
    <scope>NUCLEOTIDE SEQUENCE [LARGE SCALE GENOMIC DNA]</scope>
    <source>
        <strain evidence="8 9">NRRL Y-17804</strain>
    </source>
</reference>
<dbReference type="AlphaFoldDB" id="A0A0E9NPK1"/>
<evidence type="ECO:0000256" key="6">
    <source>
        <dbReference type="SAM" id="MobiDB-lite"/>
    </source>
</evidence>
<keyword evidence="7" id="KW-0732">Signal</keyword>
<comment type="caution">
    <text evidence="8">The sequence shown here is derived from an EMBL/GenBank/DDBJ whole genome shotgun (WGS) entry which is preliminary data.</text>
</comment>
<keyword evidence="4" id="KW-0539">Nucleus</keyword>
<organism evidence="8 9">
    <name type="scientific">Saitoella complicata (strain BCRC 22490 / CBS 7301 / JCM 7358 / NBRC 10748 / NRRL Y-17804)</name>
    <dbReference type="NCBI Taxonomy" id="698492"/>
    <lineage>
        <taxon>Eukaryota</taxon>
        <taxon>Fungi</taxon>
        <taxon>Dikarya</taxon>
        <taxon>Ascomycota</taxon>
        <taxon>Taphrinomycotina</taxon>
        <taxon>Taphrinomycotina incertae sedis</taxon>
        <taxon>Saitoella</taxon>
    </lineage>
</organism>
<sequence>MIWMRNDGLCVLLLILIFRVWFAPLREGHTPVHPANVQSIPTPTYNQLYNSIAAQVLRRTRSYNMSEETSQNATPAQATAEASASPTTAPVPGDDAAIAAGREDLVDEKEEEPVGAVKEEDEDTEMKEGGAENEEDEGNRVPPPPPGRPDRTLRDFLGKMDTYAPIVRQTIPLYPHERRTRSIPDAVTNHYLSQAGFSTPTPRLSRLLALATQKFVSDLATSAYQHSRIRTSGVSNVGEGAVGVQGGGRRGKERKSVLTMEDLQGAVAEWGVNLKRGEFYR</sequence>
<feature type="compositionally biased region" description="Low complexity" evidence="6">
    <location>
        <begin position="73"/>
        <end position="92"/>
    </location>
</feature>
<feature type="signal peptide" evidence="7">
    <location>
        <begin position="1"/>
        <end position="22"/>
    </location>
</feature>
<reference evidence="8 9" key="2">
    <citation type="journal article" date="2014" name="J. Gen. Appl. Microbiol.">
        <title>The early diverging ascomycetous budding yeast Saitoella complicata has three histone deacetylases belonging to the Clr6, Hos2, and Rpd3 lineages.</title>
        <authorList>
            <person name="Nishida H."/>
            <person name="Matsumoto T."/>
            <person name="Kondo S."/>
            <person name="Hamamoto M."/>
            <person name="Yoshikawa H."/>
        </authorList>
    </citation>
    <scope>NUCLEOTIDE SEQUENCE [LARGE SCALE GENOMIC DNA]</scope>
    <source>
        <strain evidence="8 9">NRRL Y-17804</strain>
    </source>
</reference>
<feature type="chain" id="PRO_5002430535" description="Transcription initiation factor TFIID subunit 10" evidence="7">
    <location>
        <begin position="23"/>
        <end position="281"/>
    </location>
</feature>
<proteinExistence type="inferred from homology"/>
<dbReference type="PRINTS" id="PR01443">
    <property type="entry name" value="TFIID30KDSUB"/>
</dbReference>
<evidence type="ECO:0008006" key="10">
    <source>
        <dbReference type="Google" id="ProtNLM"/>
    </source>
</evidence>
<evidence type="ECO:0000256" key="2">
    <source>
        <dbReference type="ARBA" id="ARBA00023015"/>
    </source>
</evidence>
<keyword evidence="9" id="KW-1185">Reference proteome</keyword>
<dbReference type="GO" id="GO:0006367">
    <property type="term" value="P:transcription initiation at RNA polymerase II promoter"/>
    <property type="evidence" value="ECO:0007669"/>
    <property type="project" value="TreeGrafter"/>
</dbReference>
<dbReference type="PANTHER" id="PTHR21242:SF0">
    <property type="entry name" value="TRANSCRIPTION INITIATION FACTOR TFIID SUBUNIT 10"/>
    <property type="match status" value="1"/>
</dbReference>
<name>A0A0E9NPK1_SAICN</name>
<dbReference type="GO" id="GO:0005669">
    <property type="term" value="C:transcription factor TFIID complex"/>
    <property type="evidence" value="ECO:0007669"/>
    <property type="project" value="TreeGrafter"/>
</dbReference>